<dbReference type="KEGG" id="aser:Asera_11830"/>
<gene>
    <name evidence="2" type="ORF">Asera_11830</name>
</gene>
<protein>
    <submittedName>
        <fullName evidence="2">Alkyl hydroperoxide reductase AhpD</fullName>
    </submittedName>
</protein>
<dbReference type="PANTHER" id="PTHR34846:SF5">
    <property type="entry name" value="CARBOXYMUCONOLACTONE DECARBOXYLASE-LIKE DOMAIN-CONTAINING PROTEIN"/>
    <property type="match status" value="1"/>
</dbReference>
<dbReference type="InterPro" id="IPR029032">
    <property type="entry name" value="AhpD-like"/>
</dbReference>
<feature type="domain" description="Carboxymuconolactone decarboxylase-like" evidence="1">
    <location>
        <begin position="13"/>
        <end position="92"/>
    </location>
</feature>
<keyword evidence="3" id="KW-1185">Reference proteome</keyword>
<dbReference type="GO" id="GO:0051920">
    <property type="term" value="F:peroxiredoxin activity"/>
    <property type="evidence" value="ECO:0007669"/>
    <property type="project" value="InterPro"/>
</dbReference>
<sequence>MSNQRLAMTSLQAGFQQVMGLQNFVNERVDGSLLHLIQLRASILNGCAFCIDMHSREAAAAGEDSRRLFAVAAWQEGPFFDDRERSVLALTDAVTKLGPDGVPDEVWEPATKHFSDQELADLILAIAVINVWNRVSITNRTQPPKHV</sequence>
<evidence type="ECO:0000313" key="2">
    <source>
        <dbReference type="EMBL" id="BCJ27075.1"/>
    </source>
</evidence>
<dbReference type="EMBL" id="AP023354">
    <property type="protein sequence ID" value="BCJ27075.1"/>
    <property type="molecule type" value="Genomic_DNA"/>
</dbReference>
<accession>A0A810KWM6</accession>
<dbReference type="AlphaFoldDB" id="A0A810KWM6"/>
<dbReference type="RefSeq" id="WP_030445312.1">
    <property type="nucleotide sequence ID" value="NZ_AP023354.1"/>
</dbReference>
<dbReference type="Proteomes" id="UP000680750">
    <property type="component" value="Chromosome"/>
</dbReference>
<proteinExistence type="predicted"/>
<evidence type="ECO:0000259" key="1">
    <source>
        <dbReference type="Pfam" id="PF02627"/>
    </source>
</evidence>
<name>A0A810KWM6_9ACTN</name>
<reference evidence="2" key="1">
    <citation type="submission" date="2020-08" db="EMBL/GenBank/DDBJ databases">
        <title>Whole genome shotgun sequence of Actinocatenispora sera NBRC 101916.</title>
        <authorList>
            <person name="Komaki H."/>
            <person name="Tamura T."/>
        </authorList>
    </citation>
    <scope>NUCLEOTIDE SEQUENCE</scope>
    <source>
        <strain evidence="2">NBRC 101916</strain>
    </source>
</reference>
<dbReference type="InterPro" id="IPR003779">
    <property type="entry name" value="CMD-like"/>
</dbReference>
<dbReference type="Pfam" id="PF02627">
    <property type="entry name" value="CMD"/>
    <property type="match status" value="1"/>
</dbReference>
<dbReference type="NCBIfam" id="TIGR00778">
    <property type="entry name" value="ahpD_dom"/>
    <property type="match status" value="1"/>
</dbReference>
<dbReference type="InterPro" id="IPR004675">
    <property type="entry name" value="AhpD_core"/>
</dbReference>
<dbReference type="Gene3D" id="1.20.1290.10">
    <property type="entry name" value="AhpD-like"/>
    <property type="match status" value="1"/>
</dbReference>
<dbReference type="PANTHER" id="PTHR34846">
    <property type="entry name" value="4-CARBOXYMUCONOLACTONE DECARBOXYLASE FAMILY PROTEIN (AFU_ORTHOLOGUE AFUA_6G11590)"/>
    <property type="match status" value="1"/>
</dbReference>
<organism evidence="2 3">
    <name type="scientific">Actinocatenispora sera</name>
    <dbReference type="NCBI Taxonomy" id="390989"/>
    <lineage>
        <taxon>Bacteria</taxon>
        <taxon>Bacillati</taxon>
        <taxon>Actinomycetota</taxon>
        <taxon>Actinomycetes</taxon>
        <taxon>Micromonosporales</taxon>
        <taxon>Micromonosporaceae</taxon>
        <taxon>Actinocatenispora</taxon>
    </lineage>
</organism>
<dbReference type="OrthoDB" id="9801997at2"/>
<dbReference type="SUPFAM" id="SSF69118">
    <property type="entry name" value="AhpD-like"/>
    <property type="match status" value="1"/>
</dbReference>
<evidence type="ECO:0000313" key="3">
    <source>
        <dbReference type="Proteomes" id="UP000680750"/>
    </source>
</evidence>